<keyword evidence="4" id="KW-0813">Transport</keyword>
<feature type="transmembrane region" description="Helical" evidence="11">
    <location>
        <begin position="63"/>
        <end position="82"/>
    </location>
</feature>
<evidence type="ECO:0000256" key="2">
    <source>
        <dbReference type="ARBA" id="ARBA00006772"/>
    </source>
</evidence>
<dbReference type="PROSITE" id="PS01271">
    <property type="entry name" value="NA_SULFATE"/>
    <property type="match status" value="1"/>
</dbReference>
<evidence type="ECO:0000256" key="5">
    <source>
        <dbReference type="ARBA" id="ARBA00022692"/>
    </source>
</evidence>
<gene>
    <name evidence="12" type="primary">sdcS_1</name>
    <name evidence="12" type="ORF">OSO01_25820</name>
</gene>
<organism evidence="12 13">
    <name type="scientific">Oceanobacillus sojae</name>
    <dbReference type="NCBI Taxonomy" id="582851"/>
    <lineage>
        <taxon>Bacteria</taxon>
        <taxon>Bacillati</taxon>
        <taxon>Bacillota</taxon>
        <taxon>Bacilli</taxon>
        <taxon>Bacillales</taxon>
        <taxon>Bacillaceae</taxon>
        <taxon>Oceanobacillus</taxon>
    </lineage>
</organism>
<feature type="transmembrane region" description="Helical" evidence="11">
    <location>
        <begin position="334"/>
        <end position="353"/>
    </location>
</feature>
<evidence type="ECO:0000256" key="3">
    <source>
        <dbReference type="ARBA" id="ARBA00020150"/>
    </source>
</evidence>
<feature type="transmembrane region" description="Helical" evidence="11">
    <location>
        <begin position="428"/>
        <end position="448"/>
    </location>
</feature>
<evidence type="ECO:0000256" key="7">
    <source>
        <dbReference type="ARBA" id="ARBA00022989"/>
    </source>
</evidence>
<keyword evidence="8 11" id="KW-0472">Membrane</keyword>
<feature type="transmembrane region" description="Helical" evidence="11">
    <location>
        <begin position="239"/>
        <end position="257"/>
    </location>
</feature>
<keyword evidence="13" id="KW-1185">Reference proteome</keyword>
<comment type="caution">
    <text evidence="12">The sequence shown here is derived from an EMBL/GenBank/DDBJ whole genome shotgun (WGS) entry which is preliminary data.</text>
</comment>
<evidence type="ECO:0000313" key="13">
    <source>
        <dbReference type="Proteomes" id="UP000321558"/>
    </source>
</evidence>
<dbReference type="CDD" id="cd01115">
    <property type="entry name" value="SLC13_permease"/>
    <property type="match status" value="1"/>
</dbReference>
<keyword evidence="6" id="KW-0769">Symport</keyword>
<name>A0A511ZK61_9BACI</name>
<dbReference type="EMBL" id="BJYM01000010">
    <property type="protein sequence ID" value="GEN87843.1"/>
    <property type="molecule type" value="Genomic_DNA"/>
</dbReference>
<dbReference type="AlphaFoldDB" id="A0A511ZK61"/>
<dbReference type="RefSeq" id="WP_147210797.1">
    <property type="nucleotide sequence ID" value="NZ_BJYM01000010.1"/>
</dbReference>
<feature type="transmembrane region" description="Helical" evidence="11">
    <location>
        <begin position="397"/>
        <end position="416"/>
    </location>
</feature>
<dbReference type="GO" id="GO:0015293">
    <property type="term" value="F:symporter activity"/>
    <property type="evidence" value="ECO:0007669"/>
    <property type="project" value="UniProtKB-KW"/>
</dbReference>
<feature type="transmembrane region" description="Helical" evidence="11">
    <location>
        <begin position="137"/>
        <end position="156"/>
    </location>
</feature>
<evidence type="ECO:0000256" key="8">
    <source>
        <dbReference type="ARBA" id="ARBA00023136"/>
    </source>
</evidence>
<dbReference type="PANTHER" id="PTHR10283">
    <property type="entry name" value="SOLUTE CARRIER FAMILY 13 MEMBER"/>
    <property type="match status" value="1"/>
</dbReference>
<protein>
    <recommendedName>
        <fullName evidence="3">Sodium-dependent dicarboxylate transporter SdcS</fullName>
    </recommendedName>
    <alternativeName>
        <fullName evidence="9">Na(+)/dicarboxylate symporter</fullName>
    </alternativeName>
</protein>
<feature type="transmembrane region" description="Helical" evidence="11">
    <location>
        <begin position="359"/>
        <end position="376"/>
    </location>
</feature>
<feature type="transmembrane region" description="Helical" evidence="11">
    <location>
        <begin position="517"/>
        <end position="543"/>
    </location>
</feature>
<feature type="transmembrane region" description="Helical" evidence="11">
    <location>
        <begin position="201"/>
        <end position="219"/>
    </location>
</feature>
<feature type="transmembrane region" description="Helical" evidence="11">
    <location>
        <begin position="94"/>
        <end position="125"/>
    </location>
</feature>
<reference evidence="12 13" key="1">
    <citation type="submission" date="2019-07" db="EMBL/GenBank/DDBJ databases">
        <title>Whole genome shotgun sequence of Oceanobacillus sojae NBRC 105379.</title>
        <authorList>
            <person name="Hosoyama A."/>
            <person name="Uohara A."/>
            <person name="Ohji S."/>
            <person name="Ichikawa N."/>
        </authorList>
    </citation>
    <scope>NUCLEOTIDE SEQUENCE [LARGE SCALE GENOMIC DNA]</scope>
    <source>
        <strain evidence="12 13">NBRC 105379</strain>
    </source>
</reference>
<dbReference type="Proteomes" id="UP000321558">
    <property type="component" value="Unassembled WGS sequence"/>
</dbReference>
<feature type="transmembrane region" description="Helical" evidence="11">
    <location>
        <begin position="277"/>
        <end position="299"/>
    </location>
</feature>
<dbReference type="GO" id="GO:0015141">
    <property type="term" value="F:succinate transmembrane transporter activity"/>
    <property type="evidence" value="ECO:0007669"/>
    <property type="project" value="UniProtKB-ARBA"/>
</dbReference>
<evidence type="ECO:0000256" key="1">
    <source>
        <dbReference type="ARBA" id="ARBA00004141"/>
    </source>
</evidence>
<dbReference type="PANTHER" id="PTHR10283:SF82">
    <property type="entry name" value="SOLUTE CARRIER FAMILY 13 MEMBER 2"/>
    <property type="match status" value="1"/>
</dbReference>
<dbReference type="OrthoDB" id="9766267at2"/>
<keyword evidence="5 11" id="KW-0812">Transmembrane</keyword>
<keyword evidence="7 11" id="KW-1133">Transmembrane helix</keyword>
<evidence type="ECO:0000256" key="4">
    <source>
        <dbReference type="ARBA" id="ARBA00022448"/>
    </source>
</evidence>
<evidence type="ECO:0000256" key="11">
    <source>
        <dbReference type="SAM" id="Phobius"/>
    </source>
</evidence>
<evidence type="ECO:0000256" key="9">
    <source>
        <dbReference type="ARBA" id="ARBA00031174"/>
    </source>
</evidence>
<evidence type="ECO:0000256" key="10">
    <source>
        <dbReference type="SAM" id="MobiDB-lite"/>
    </source>
</evidence>
<dbReference type="GO" id="GO:0005886">
    <property type="term" value="C:plasma membrane"/>
    <property type="evidence" value="ECO:0007669"/>
    <property type="project" value="TreeGrafter"/>
</dbReference>
<sequence>MITATWNWLWEKHDQVKDMFRFFIKPGEMVERKKWNKPDDGAGGNNSNGNDNGDKEKRSYTPIQRTGLIAGPLLFLITLLFISPEGLSNEGQAVLASTIWIAVWWMTEAIPIPATALLPIILFPLTNGLDLGATTSAYGNDTIFLFMGGFVLALAMEKWNLHRRIAINIISVMGTNIDRIVLGFMVATGFLSMWISNTATAMMMVPIGLAIIYQVSDALKEESGVEQPKENFAFGKSLMLGIAYAASLGGMATLIGTPPNAILAGTVKELYNVEISFASWMMFGVPFAWIFILVAWFYLTKFAFPLKMKTLPGGKKILDEEKRKLGKASYEEKAVFIIFILAAVAWISRTFVLNKFNPYIDDAIIAIAAALILFLIPTKNRKGDYLIDWNSAVKLPWGILLLFGGGLAIAAGFTTSGLSEWIGTQLTALQGVHVLIIVLAVVTLVIFLTEITSNTATATMMYPIMAALAIAVDMHPFVLMIAAGLAASCAFMLPVATPPNAVVFGSGYLRIPDMAKAGFVLNLVGIVLVTFTVYVLVPLFLGIDLGSYPESFK</sequence>
<evidence type="ECO:0000313" key="12">
    <source>
        <dbReference type="EMBL" id="GEN87843.1"/>
    </source>
</evidence>
<accession>A0A511ZK61</accession>
<dbReference type="InterPro" id="IPR031312">
    <property type="entry name" value="Na/sul_symport_CS"/>
</dbReference>
<dbReference type="Pfam" id="PF00939">
    <property type="entry name" value="Na_sulph_symp"/>
    <property type="match status" value="1"/>
</dbReference>
<proteinExistence type="inferred from homology"/>
<evidence type="ECO:0000256" key="6">
    <source>
        <dbReference type="ARBA" id="ARBA00022847"/>
    </source>
</evidence>
<feature type="region of interest" description="Disordered" evidence="10">
    <location>
        <begin position="34"/>
        <end position="57"/>
    </location>
</feature>
<dbReference type="InterPro" id="IPR001898">
    <property type="entry name" value="SLC13A/DASS"/>
</dbReference>
<comment type="similarity">
    <text evidence="2">Belongs to the SLC13A/DASS transporter (TC 2.A.47) family. NADC subfamily.</text>
</comment>
<comment type="subcellular location">
    <subcellularLocation>
        <location evidence="1">Membrane</location>
        <topology evidence="1">Multi-pass membrane protein</topology>
    </subcellularLocation>
</comment>
<dbReference type="NCBIfam" id="TIGR00785">
    <property type="entry name" value="dass"/>
    <property type="match status" value="1"/>
</dbReference>